<dbReference type="InterPro" id="IPR010675">
    <property type="entry name" value="Bin3_C"/>
</dbReference>
<name>A0A672GGP7_SALFA</name>
<dbReference type="GO" id="GO:0008173">
    <property type="term" value="F:RNA methyltransferase activity"/>
    <property type="evidence" value="ECO:0007669"/>
    <property type="project" value="UniProtKB-UniRule"/>
</dbReference>
<dbReference type="FunCoup" id="A0A672GGP7">
    <property type="interactions" value="1435"/>
</dbReference>
<dbReference type="OrthoDB" id="10017101at2759"/>
<dbReference type="PANTHER" id="PTHR12315">
    <property type="entry name" value="BICOID-INTERACTING PROTEIN RELATED"/>
    <property type="match status" value="1"/>
</dbReference>
<evidence type="ECO:0000256" key="6">
    <source>
        <dbReference type="RuleBase" id="RU367087"/>
    </source>
</evidence>
<dbReference type="OMA" id="PVSMAIC"/>
<feature type="compositionally biased region" description="Basic residues" evidence="7">
    <location>
        <begin position="210"/>
        <end position="221"/>
    </location>
</feature>
<dbReference type="SUPFAM" id="SSF53335">
    <property type="entry name" value="S-adenosyl-L-methionine-dependent methyltransferases"/>
    <property type="match status" value="1"/>
</dbReference>
<feature type="compositionally biased region" description="Basic residues" evidence="7">
    <location>
        <begin position="367"/>
        <end position="382"/>
    </location>
</feature>
<feature type="compositionally biased region" description="Polar residues" evidence="7">
    <location>
        <begin position="329"/>
        <end position="342"/>
    </location>
</feature>
<gene>
    <name evidence="9" type="primary">mepcea</name>
</gene>
<evidence type="ECO:0000313" key="9">
    <source>
        <dbReference type="Ensembl" id="ENSSFAP00005017467.1"/>
    </source>
</evidence>
<feature type="region of interest" description="Disordered" evidence="7">
    <location>
        <begin position="464"/>
        <end position="554"/>
    </location>
</feature>
<dbReference type="InterPro" id="IPR041698">
    <property type="entry name" value="Methyltransf_25"/>
</dbReference>
<feature type="region of interest" description="Disordered" evidence="7">
    <location>
        <begin position="52"/>
        <end position="129"/>
    </location>
</feature>
<feature type="compositionally biased region" description="Polar residues" evidence="7">
    <location>
        <begin position="243"/>
        <end position="285"/>
    </location>
</feature>
<dbReference type="EC" id="2.1.1.-" evidence="6"/>
<dbReference type="GO" id="GO:0017069">
    <property type="term" value="F:snRNA binding"/>
    <property type="evidence" value="ECO:0007669"/>
    <property type="project" value="TreeGrafter"/>
</dbReference>
<feature type="domain" description="Bin3-type SAM" evidence="8">
    <location>
        <begin position="401"/>
        <end position="720"/>
    </location>
</feature>
<feature type="compositionally biased region" description="Basic residues" evidence="7">
    <location>
        <begin position="312"/>
        <end position="321"/>
    </location>
</feature>
<sequence>MSVDEDTAKIGCPQPSSTSPLQPTDHTGSYGNLSAMMEKTAATPDFAAACPVPGTAASPKHTSTTEALDLSDSTQRRGKANENNINRRNSFHHSKQQPQTRVTKRRNTANCSFKHPMSGKRRRRANSESDSVLPTNFLLGGNIFDPLNLNSLLDEEVNRALNAETPKSSPLPAKSRDPVEILIPRDITDPLNLNSGIADSSFLASPFKSGGRKRHRNRHHGGSGGGISTTQTSLSESGRGDVRSSTSTPLPGMLASSSALGVSKESNSFSSITAGNSHELTSDSSAGVKEEPTSVSTEDSTSCPSWGPNQHTSRRKRRRNSGKMEPPLTHSTPAGKSGSNERSCAVGPKNSFHTPRSGSKTGPGPRQHQHPHGQGKDPHKKFQFGNYNKYYGYRNPGCSEDPRVRVFRPEWFEGKDVLDLGCNAGHLTLYIAKMLRPARILGLDIDSGLVHAARKNIRHYLSELQTQEARRAMQRKKTKQEERNGNENHTGTEEKHNEAETRDENGKPVKGESGPAEAVNDNDSCYTDEKGTQRQDSNTEEMKQEDFDSPPADRAVSCSFPVSLRISRGPIAAPPLTETSTVKPGEFPSNVSFVKANYVLDNDNLLVTQRPEYDVILCLSVTKWVHLNWGDSGLKRLFKRVYRHLRPGGMFILEPQPWESYVRRRKLTDNISRNYHSIRLKPDQFSSYLVHEVGFASFEHLGAPKCSVRGFQRPIYVFHK</sequence>
<comment type="similarity">
    <text evidence="1 6">Belongs to the methyltransferase superfamily.</text>
</comment>
<feature type="compositionally biased region" description="Low complexity" evidence="7">
    <location>
        <begin position="13"/>
        <end position="24"/>
    </location>
</feature>
<dbReference type="AlphaFoldDB" id="A0A672GGP7"/>
<evidence type="ECO:0000256" key="3">
    <source>
        <dbReference type="ARBA" id="ARBA00022679"/>
    </source>
</evidence>
<reference evidence="9" key="3">
    <citation type="submission" date="2025-09" db="UniProtKB">
        <authorList>
            <consortium name="Ensembl"/>
        </authorList>
    </citation>
    <scope>IDENTIFICATION</scope>
</reference>
<evidence type="ECO:0000259" key="8">
    <source>
        <dbReference type="PROSITE" id="PS51515"/>
    </source>
</evidence>
<organism evidence="9 10">
    <name type="scientific">Salarias fasciatus</name>
    <name type="common">Jewelled blenny</name>
    <name type="synonym">Blennius fasciatus</name>
    <dbReference type="NCBI Taxonomy" id="181472"/>
    <lineage>
        <taxon>Eukaryota</taxon>
        <taxon>Metazoa</taxon>
        <taxon>Chordata</taxon>
        <taxon>Craniata</taxon>
        <taxon>Vertebrata</taxon>
        <taxon>Euteleostomi</taxon>
        <taxon>Actinopterygii</taxon>
        <taxon>Neopterygii</taxon>
        <taxon>Teleostei</taxon>
        <taxon>Neoteleostei</taxon>
        <taxon>Acanthomorphata</taxon>
        <taxon>Ovalentaria</taxon>
        <taxon>Blenniimorphae</taxon>
        <taxon>Blenniiformes</taxon>
        <taxon>Blennioidei</taxon>
        <taxon>Blenniidae</taxon>
        <taxon>Salariinae</taxon>
        <taxon>Salarias</taxon>
    </lineage>
</organism>
<evidence type="ECO:0000313" key="10">
    <source>
        <dbReference type="Proteomes" id="UP000472267"/>
    </source>
</evidence>
<accession>A0A672GGP7</accession>
<feature type="compositionally biased region" description="Basic and acidic residues" evidence="7">
    <location>
        <begin position="479"/>
        <end position="510"/>
    </location>
</feature>
<evidence type="ECO:0000256" key="5">
    <source>
        <dbReference type="PROSITE-ProRule" id="PRU00848"/>
    </source>
</evidence>
<dbReference type="Gene3D" id="3.40.50.150">
    <property type="entry name" value="Vaccinia Virus protein VP39"/>
    <property type="match status" value="1"/>
</dbReference>
<dbReference type="GO" id="GO:0032259">
    <property type="term" value="P:methylation"/>
    <property type="evidence" value="ECO:0007669"/>
    <property type="project" value="UniProtKB-KW"/>
</dbReference>
<keyword evidence="10" id="KW-1185">Reference proteome</keyword>
<dbReference type="InterPro" id="IPR039772">
    <property type="entry name" value="Bin3-like"/>
</dbReference>
<evidence type="ECO:0000256" key="2">
    <source>
        <dbReference type="ARBA" id="ARBA00022603"/>
    </source>
</evidence>
<feature type="region of interest" description="Disordered" evidence="7">
    <location>
        <begin position="1"/>
        <end position="36"/>
    </location>
</feature>
<dbReference type="InParanoid" id="A0A672GGP7"/>
<dbReference type="InterPro" id="IPR029063">
    <property type="entry name" value="SAM-dependent_MTases_sf"/>
</dbReference>
<dbReference type="Ensembl" id="ENSSFAT00005018142.1">
    <property type="protein sequence ID" value="ENSSFAP00005017467.1"/>
    <property type="gene ID" value="ENSSFAG00005009234.1"/>
</dbReference>
<dbReference type="Proteomes" id="UP000472267">
    <property type="component" value="Chromosome 10"/>
</dbReference>
<reference evidence="9" key="1">
    <citation type="submission" date="2019-06" db="EMBL/GenBank/DDBJ databases">
        <authorList>
            <consortium name="Wellcome Sanger Institute Data Sharing"/>
        </authorList>
    </citation>
    <scope>NUCLEOTIDE SEQUENCE [LARGE SCALE GENOMIC DNA]</scope>
</reference>
<evidence type="ECO:0000256" key="4">
    <source>
        <dbReference type="ARBA" id="ARBA00022691"/>
    </source>
</evidence>
<dbReference type="Pfam" id="PF13649">
    <property type="entry name" value="Methyltransf_25"/>
    <property type="match status" value="1"/>
</dbReference>
<feature type="region of interest" description="Disordered" evidence="7">
    <location>
        <begin position="202"/>
        <end position="384"/>
    </location>
</feature>
<dbReference type="GO" id="GO:0008171">
    <property type="term" value="F:O-methyltransferase activity"/>
    <property type="evidence" value="ECO:0007669"/>
    <property type="project" value="UniProtKB-UniRule"/>
</dbReference>
<reference evidence="9" key="2">
    <citation type="submission" date="2025-08" db="UniProtKB">
        <authorList>
            <consortium name="Ensembl"/>
        </authorList>
    </citation>
    <scope>IDENTIFICATION</scope>
</reference>
<dbReference type="PANTHER" id="PTHR12315:SF0">
    <property type="entry name" value="7SK SNRNA METHYLPHOSPHATE CAPPING ENZYME"/>
    <property type="match status" value="1"/>
</dbReference>
<dbReference type="PROSITE" id="PS51515">
    <property type="entry name" value="BIN3_SAM"/>
    <property type="match status" value="1"/>
</dbReference>
<protein>
    <recommendedName>
        <fullName evidence="6">RNA methyltransferase</fullName>
        <ecNumber evidence="6">2.1.1.-</ecNumber>
    </recommendedName>
</protein>
<dbReference type="Pfam" id="PF06859">
    <property type="entry name" value="Bin3"/>
    <property type="match status" value="1"/>
</dbReference>
<feature type="compositionally biased region" description="Polar residues" evidence="7">
    <location>
        <begin position="293"/>
        <end position="311"/>
    </location>
</feature>
<keyword evidence="4 5" id="KW-0949">S-adenosyl-L-methionine</keyword>
<dbReference type="CDD" id="cd02440">
    <property type="entry name" value="AdoMet_MTases"/>
    <property type="match status" value="2"/>
</dbReference>
<evidence type="ECO:0000256" key="1">
    <source>
        <dbReference type="ARBA" id="ARBA00008361"/>
    </source>
</evidence>
<keyword evidence="3 6" id="KW-0808">Transferase</keyword>
<dbReference type="GO" id="GO:0040031">
    <property type="term" value="P:snRNA modification"/>
    <property type="evidence" value="ECO:0007669"/>
    <property type="project" value="TreeGrafter"/>
</dbReference>
<dbReference type="InterPro" id="IPR024160">
    <property type="entry name" value="BIN3_SAM-bd_dom"/>
</dbReference>
<keyword evidence="2 6" id="KW-0489">Methyltransferase</keyword>
<evidence type="ECO:0000256" key="7">
    <source>
        <dbReference type="SAM" id="MobiDB-lite"/>
    </source>
</evidence>
<proteinExistence type="inferred from homology"/>
<feature type="compositionally biased region" description="Polar residues" evidence="7">
    <location>
        <begin position="351"/>
        <end position="360"/>
    </location>
</feature>